<feature type="signal peptide" evidence="1">
    <location>
        <begin position="1"/>
        <end position="20"/>
    </location>
</feature>
<organism evidence="2 3">
    <name type="scientific">Candidatus Desulfobacillus denitrificans</name>
    <dbReference type="NCBI Taxonomy" id="2608985"/>
    <lineage>
        <taxon>Bacteria</taxon>
        <taxon>Pseudomonadati</taxon>
        <taxon>Pseudomonadota</taxon>
        <taxon>Betaproteobacteria</taxon>
        <taxon>Candidatus Desulfobacillus</taxon>
    </lineage>
</organism>
<gene>
    <name evidence="2" type="ORF">DSYM_08250</name>
</gene>
<accession>A0A809RVA7</accession>
<dbReference type="EMBL" id="AP021857">
    <property type="protein sequence ID" value="BBO20126.1"/>
    <property type="molecule type" value="Genomic_DNA"/>
</dbReference>
<proteinExistence type="predicted"/>
<sequence>MGKFIPGAVLLTAWAGSTLAQPPIPPASVVRFNTLCATCHEGECSARLSFRLDPGATDSHIRRYTGDIPQQAARELNALLEHMKLDCGYYAIDLPSPKDGRWKAELLQQLHAAEERAYFIPLGNLAAGRHRFTLTFEHEAVVSVQLVSARFDIAEQSGLRTREGKAAAVLVADKPGDYYLRLRTEQPARLLALDMEPLR</sequence>
<dbReference type="AlphaFoldDB" id="A0A809RVA7"/>
<dbReference type="KEGG" id="ddz:DSYM_08250"/>
<evidence type="ECO:0000313" key="2">
    <source>
        <dbReference type="EMBL" id="BBO20126.1"/>
    </source>
</evidence>
<keyword evidence="1" id="KW-0732">Signal</keyword>
<name>A0A809RVA7_9PROT</name>
<protein>
    <recommendedName>
        <fullName evidence="4">Cytochrome c domain-containing protein</fullName>
    </recommendedName>
</protein>
<feature type="chain" id="PRO_5035292154" description="Cytochrome c domain-containing protein" evidence="1">
    <location>
        <begin position="21"/>
        <end position="199"/>
    </location>
</feature>
<reference evidence="2" key="1">
    <citation type="journal article" name="DNA Res.">
        <title>The physiological potential of anammox bacteria as revealed by their core genome structure.</title>
        <authorList>
            <person name="Okubo T."/>
            <person name="Toyoda A."/>
            <person name="Fukuhara K."/>
            <person name="Uchiyama I."/>
            <person name="Harigaya Y."/>
            <person name="Kuroiwa M."/>
            <person name="Suzuki T."/>
            <person name="Murakami Y."/>
            <person name="Suwa Y."/>
            <person name="Takami H."/>
        </authorList>
    </citation>
    <scope>NUCLEOTIDE SEQUENCE</scope>
    <source>
        <strain evidence="2">317325-3</strain>
    </source>
</reference>
<dbReference type="Proteomes" id="UP000662914">
    <property type="component" value="Chromosome"/>
</dbReference>
<evidence type="ECO:0000313" key="3">
    <source>
        <dbReference type="Proteomes" id="UP000662914"/>
    </source>
</evidence>
<evidence type="ECO:0008006" key="4">
    <source>
        <dbReference type="Google" id="ProtNLM"/>
    </source>
</evidence>
<evidence type="ECO:0000256" key="1">
    <source>
        <dbReference type="SAM" id="SignalP"/>
    </source>
</evidence>